<evidence type="ECO:0000313" key="14">
    <source>
        <dbReference type="Proteomes" id="UP001611263"/>
    </source>
</evidence>
<keyword evidence="4 10" id="KW-0285">Flavoprotein</keyword>
<dbReference type="Gene3D" id="2.40.110.10">
    <property type="entry name" value="Butyryl-CoA Dehydrogenase, subunit A, domain 2"/>
    <property type="match status" value="1"/>
</dbReference>
<evidence type="ECO:0000259" key="12">
    <source>
        <dbReference type="Pfam" id="PF02770"/>
    </source>
</evidence>
<evidence type="ECO:0000256" key="2">
    <source>
        <dbReference type="ARBA" id="ARBA00005102"/>
    </source>
</evidence>
<dbReference type="SUPFAM" id="SSF47203">
    <property type="entry name" value="Acyl-CoA dehydrogenase C-terminal domain-like"/>
    <property type="match status" value="1"/>
</dbReference>
<dbReference type="EMBL" id="JBIRUQ010000001">
    <property type="protein sequence ID" value="MFI1460692.1"/>
    <property type="molecule type" value="Genomic_DNA"/>
</dbReference>
<proteinExistence type="inferred from homology"/>
<dbReference type="Gene3D" id="1.20.140.10">
    <property type="entry name" value="Butyryl-CoA Dehydrogenase, subunit A, domain 3"/>
    <property type="match status" value="1"/>
</dbReference>
<evidence type="ECO:0000259" key="11">
    <source>
        <dbReference type="Pfam" id="PF00441"/>
    </source>
</evidence>
<dbReference type="Pfam" id="PF02770">
    <property type="entry name" value="Acyl-CoA_dh_M"/>
    <property type="match status" value="1"/>
</dbReference>
<dbReference type="PANTHER" id="PTHR48083:SF20">
    <property type="entry name" value="LONG-CHAIN SPECIFIC ACYL-COA DEHYDROGENASE, MITOCHONDRIAL"/>
    <property type="match status" value="1"/>
</dbReference>
<comment type="cofactor">
    <cofactor evidence="1 10">
        <name>FAD</name>
        <dbReference type="ChEBI" id="CHEBI:57692"/>
    </cofactor>
</comment>
<evidence type="ECO:0000256" key="9">
    <source>
        <dbReference type="ARBA" id="ARBA00042660"/>
    </source>
</evidence>
<dbReference type="GeneID" id="93505286"/>
<protein>
    <recommendedName>
        <fullName evidence="8">Acyl-[acyl-carrier-protein] dehydrogenase MbtN</fullName>
    </recommendedName>
    <alternativeName>
        <fullName evidence="9">Mycobactin synthase protein N</fullName>
    </alternativeName>
</protein>
<dbReference type="InterPro" id="IPR050741">
    <property type="entry name" value="Acyl-CoA_dehydrogenase"/>
</dbReference>
<evidence type="ECO:0000256" key="7">
    <source>
        <dbReference type="ARBA" id="ARBA00037085"/>
    </source>
</evidence>
<dbReference type="Proteomes" id="UP001611263">
    <property type="component" value="Unassembled WGS sequence"/>
</dbReference>
<dbReference type="InterPro" id="IPR009100">
    <property type="entry name" value="AcylCoA_DH/oxidase_NM_dom_sf"/>
</dbReference>
<comment type="pathway">
    <text evidence="2">Siderophore biosynthesis; mycobactin biosynthesis.</text>
</comment>
<evidence type="ECO:0000256" key="4">
    <source>
        <dbReference type="ARBA" id="ARBA00022630"/>
    </source>
</evidence>
<dbReference type="InterPro" id="IPR006091">
    <property type="entry name" value="Acyl-CoA_Oxase/DH_mid-dom"/>
</dbReference>
<evidence type="ECO:0000256" key="10">
    <source>
        <dbReference type="RuleBase" id="RU362125"/>
    </source>
</evidence>
<dbReference type="InterPro" id="IPR046373">
    <property type="entry name" value="Acyl-CoA_Oxase/DH_mid-dom_sf"/>
</dbReference>
<dbReference type="InterPro" id="IPR037069">
    <property type="entry name" value="AcylCoA_DH/ox_N_sf"/>
</dbReference>
<evidence type="ECO:0000256" key="3">
    <source>
        <dbReference type="ARBA" id="ARBA00009347"/>
    </source>
</evidence>
<dbReference type="InterPro" id="IPR009075">
    <property type="entry name" value="AcylCo_DH/oxidase_C"/>
</dbReference>
<comment type="similarity">
    <text evidence="3 10">Belongs to the acyl-CoA dehydrogenase family.</text>
</comment>
<name>A0ABW7TI33_9NOCA</name>
<reference evidence="13 14" key="1">
    <citation type="submission" date="2024-10" db="EMBL/GenBank/DDBJ databases">
        <title>The Natural Products Discovery Center: Release of the First 8490 Sequenced Strains for Exploring Actinobacteria Biosynthetic Diversity.</title>
        <authorList>
            <person name="Kalkreuter E."/>
            <person name="Kautsar S.A."/>
            <person name="Yang D."/>
            <person name="Bader C.D."/>
            <person name="Teijaro C.N."/>
            <person name="Fluegel L."/>
            <person name="Davis C.M."/>
            <person name="Simpson J.R."/>
            <person name="Lauterbach L."/>
            <person name="Steele A.D."/>
            <person name="Gui C."/>
            <person name="Meng S."/>
            <person name="Li G."/>
            <person name="Viehrig K."/>
            <person name="Ye F."/>
            <person name="Su P."/>
            <person name="Kiefer A.F."/>
            <person name="Nichols A."/>
            <person name="Cepeda A.J."/>
            <person name="Yan W."/>
            <person name="Fan B."/>
            <person name="Jiang Y."/>
            <person name="Adhikari A."/>
            <person name="Zheng C.-J."/>
            <person name="Schuster L."/>
            <person name="Cowan T.M."/>
            <person name="Smanski M.J."/>
            <person name="Chevrette M.G."/>
            <person name="De Carvalho L.P.S."/>
            <person name="Shen B."/>
        </authorList>
    </citation>
    <scope>NUCLEOTIDE SEQUENCE [LARGE SCALE GENOMIC DNA]</scope>
    <source>
        <strain evidence="13 14">NPDC020568</strain>
    </source>
</reference>
<keyword evidence="14" id="KW-1185">Reference proteome</keyword>
<dbReference type="InterPro" id="IPR036250">
    <property type="entry name" value="AcylCo_DH-like_C"/>
</dbReference>
<evidence type="ECO:0000256" key="1">
    <source>
        <dbReference type="ARBA" id="ARBA00001974"/>
    </source>
</evidence>
<sequence>MTVAAPADSYSDLLARAFDDRVVRWTEQAEQDNRFPRVLLEHLGAEGVFARKWNDRKATDLGDHFALARELGALGSAAIGVGVSLHDSAIAVLRRFGRTDFLRQLAEQAIAVDTVLCIGASEESGGSDLQNARTRIEPERGGYRIVGHKKFVSLSPIADYMLVVGRSVGDEPATDSGNVALAVVPVSQVQVGEPYRKLGAGPLDTAPVSIDTWIPEDALIARPGTGLAVISWGLAHERYSVAGQIAASCERMLGVTLARMYDRAQFGKRLYDHQALRLRVADLQSRVDTLRHALAGVAAEGRINLRTAASLKVTAANLGEEVASECLHIWGGIGYLDTGLPLNRWFRDMKLARVGGGTDEVLWELVAAAMKPDTDGYRALLAKVDTQ</sequence>
<evidence type="ECO:0000256" key="8">
    <source>
        <dbReference type="ARBA" id="ARBA00040394"/>
    </source>
</evidence>
<feature type="domain" description="Acyl-CoA oxidase/dehydrogenase middle" evidence="12">
    <location>
        <begin position="117"/>
        <end position="211"/>
    </location>
</feature>
<keyword evidence="6 10" id="KW-0560">Oxidoreductase</keyword>
<accession>A0ABW7TI33</accession>
<organism evidence="13 14">
    <name type="scientific">Nocardia carnea</name>
    <dbReference type="NCBI Taxonomy" id="37328"/>
    <lineage>
        <taxon>Bacteria</taxon>
        <taxon>Bacillati</taxon>
        <taxon>Actinomycetota</taxon>
        <taxon>Actinomycetes</taxon>
        <taxon>Mycobacteriales</taxon>
        <taxon>Nocardiaceae</taxon>
        <taxon>Nocardia</taxon>
    </lineage>
</organism>
<dbReference type="RefSeq" id="WP_033246141.1">
    <property type="nucleotide sequence ID" value="NZ_JBIRUQ010000001.1"/>
</dbReference>
<evidence type="ECO:0000313" key="13">
    <source>
        <dbReference type="EMBL" id="MFI1460692.1"/>
    </source>
</evidence>
<comment type="caution">
    <text evidence="13">The sequence shown here is derived from an EMBL/GenBank/DDBJ whole genome shotgun (WGS) entry which is preliminary data.</text>
</comment>
<keyword evidence="5 10" id="KW-0274">FAD</keyword>
<dbReference type="Gene3D" id="1.10.540.10">
    <property type="entry name" value="Acyl-CoA dehydrogenase/oxidase, N-terminal domain"/>
    <property type="match status" value="1"/>
</dbReference>
<feature type="domain" description="Acyl-CoA dehydrogenase/oxidase C-terminal" evidence="11">
    <location>
        <begin position="224"/>
        <end position="370"/>
    </location>
</feature>
<evidence type="ECO:0000256" key="6">
    <source>
        <dbReference type="ARBA" id="ARBA00023002"/>
    </source>
</evidence>
<dbReference type="Pfam" id="PF00441">
    <property type="entry name" value="Acyl-CoA_dh_1"/>
    <property type="match status" value="1"/>
</dbReference>
<dbReference type="PANTHER" id="PTHR48083">
    <property type="entry name" value="MEDIUM-CHAIN SPECIFIC ACYL-COA DEHYDROGENASE, MITOCHONDRIAL-RELATED"/>
    <property type="match status" value="1"/>
</dbReference>
<comment type="function">
    <text evidence="7">Catalyzes the dehydrogenation at the alpha-beta position of ACP-bound acyl chains. This results in the introduction of a double bond in the lipidic chain, which is further transferred to the epsilon-amino group of lysine residue in the mycobactin core by MbtK.</text>
</comment>
<evidence type="ECO:0000256" key="5">
    <source>
        <dbReference type="ARBA" id="ARBA00022827"/>
    </source>
</evidence>
<dbReference type="CDD" id="cd00567">
    <property type="entry name" value="ACAD"/>
    <property type="match status" value="1"/>
</dbReference>
<gene>
    <name evidence="13" type="ORF">ACH4WX_08200</name>
</gene>
<dbReference type="SUPFAM" id="SSF56645">
    <property type="entry name" value="Acyl-CoA dehydrogenase NM domain-like"/>
    <property type="match status" value="1"/>
</dbReference>